<keyword evidence="7" id="KW-0812">Transmembrane</keyword>
<comment type="catalytic activity">
    <reaction evidence="1">
        <text>ATP + protein L-histidine = ADP + protein N-phospho-L-histidine.</text>
        <dbReference type="EC" id="2.7.13.3"/>
    </reaction>
</comment>
<keyword evidence="3" id="KW-0808">Transferase</keyword>
<dbReference type="CDD" id="cd16917">
    <property type="entry name" value="HATPase_UhpB-NarQ-NarX-like"/>
    <property type="match status" value="1"/>
</dbReference>
<dbReference type="PANTHER" id="PTHR24421">
    <property type="entry name" value="NITRATE/NITRITE SENSOR PROTEIN NARX-RELATED"/>
    <property type="match status" value="1"/>
</dbReference>
<evidence type="ECO:0000256" key="5">
    <source>
        <dbReference type="ARBA" id="ARBA00023012"/>
    </source>
</evidence>
<keyword evidence="10" id="KW-1185">Reference proteome</keyword>
<dbReference type="SUPFAM" id="SSF55874">
    <property type="entry name" value="ATPase domain of HSP90 chaperone/DNA topoisomerase II/histidine kinase"/>
    <property type="match status" value="1"/>
</dbReference>
<evidence type="ECO:0000256" key="3">
    <source>
        <dbReference type="ARBA" id="ARBA00022679"/>
    </source>
</evidence>
<sequence length="250" mass="28682">MESEGNEIVIIISTIIIVAITLFVITLFTLFQKRKNNLLKEQEEAKEQFEKEIAETQIEIREQTLRNISWELHDNIGQLLTLAKIQLQNSSPESIKETRETISKSLIEVRALSKLINPDAIKSIKLTDALKLEIDRFNKMNFIKSSLVVNGEFKELDDKSEIIIFRILQEFFSNTIKHSKATSLNVRLDYSKNKLIIIAQDDGVGFDMKKNSNDGIGLMNMKSRAKLINTKINLTSKIDIGTTLKIIYYF</sequence>
<keyword evidence="5" id="KW-0902">Two-component regulatory system</keyword>
<dbReference type="Gene3D" id="3.30.565.10">
    <property type="entry name" value="Histidine kinase-like ATPase, C-terminal domain"/>
    <property type="match status" value="1"/>
</dbReference>
<evidence type="ECO:0000313" key="10">
    <source>
        <dbReference type="Proteomes" id="UP000176050"/>
    </source>
</evidence>
<keyword evidence="7" id="KW-0472">Membrane</keyword>
<dbReference type="EMBL" id="CP017478">
    <property type="protein sequence ID" value="AOW21422.1"/>
    <property type="molecule type" value="Genomic_DNA"/>
</dbReference>
<evidence type="ECO:0000256" key="4">
    <source>
        <dbReference type="ARBA" id="ARBA00022777"/>
    </source>
</evidence>
<dbReference type="GO" id="GO:0004673">
    <property type="term" value="F:protein histidine kinase activity"/>
    <property type="evidence" value="ECO:0007669"/>
    <property type="project" value="UniProtKB-EC"/>
</dbReference>
<keyword evidence="7" id="KW-1133">Transmembrane helix</keyword>
<dbReference type="InterPro" id="IPR050482">
    <property type="entry name" value="Sensor_HK_TwoCompSys"/>
</dbReference>
<dbReference type="InterPro" id="IPR003594">
    <property type="entry name" value="HATPase_dom"/>
</dbReference>
<dbReference type="RefSeq" id="WP_070237582.1">
    <property type="nucleotide sequence ID" value="NZ_CP017478.1"/>
</dbReference>
<dbReference type="InterPro" id="IPR036890">
    <property type="entry name" value="HATPase_C_sf"/>
</dbReference>
<dbReference type="KEGG" id="lul:LPB138_12355"/>
<gene>
    <name evidence="9" type="ORF">LPB138_12355</name>
</gene>
<keyword evidence="4 9" id="KW-0418">Kinase</keyword>
<evidence type="ECO:0000259" key="8">
    <source>
        <dbReference type="Pfam" id="PF02518"/>
    </source>
</evidence>
<evidence type="ECO:0000256" key="1">
    <source>
        <dbReference type="ARBA" id="ARBA00000085"/>
    </source>
</evidence>
<name>A0A1D8PA03_9FLAO</name>
<keyword evidence="6" id="KW-0175">Coiled coil</keyword>
<evidence type="ECO:0000313" key="9">
    <source>
        <dbReference type="EMBL" id="AOW21422.1"/>
    </source>
</evidence>
<dbReference type="PANTHER" id="PTHR24421:SF10">
    <property type="entry name" value="NITRATE_NITRITE SENSOR PROTEIN NARQ"/>
    <property type="match status" value="1"/>
</dbReference>
<dbReference type="STRING" id="1850246.LPB138_12355"/>
<dbReference type="OrthoDB" id="9760839at2"/>
<proteinExistence type="predicted"/>
<organism evidence="9 10">
    <name type="scientific">Urechidicola croceus</name>
    <dbReference type="NCBI Taxonomy" id="1850246"/>
    <lineage>
        <taxon>Bacteria</taxon>
        <taxon>Pseudomonadati</taxon>
        <taxon>Bacteroidota</taxon>
        <taxon>Flavobacteriia</taxon>
        <taxon>Flavobacteriales</taxon>
        <taxon>Flavobacteriaceae</taxon>
        <taxon>Urechidicola</taxon>
    </lineage>
</organism>
<dbReference type="EC" id="2.7.13.3" evidence="2"/>
<dbReference type="GO" id="GO:0000160">
    <property type="term" value="P:phosphorelay signal transduction system"/>
    <property type="evidence" value="ECO:0007669"/>
    <property type="project" value="UniProtKB-KW"/>
</dbReference>
<feature type="domain" description="Histidine kinase/HSP90-like ATPase" evidence="8">
    <location>
        <begin position="162"/>
        <end position="246"/>
    </location>
</feature>
<feature type="transmembrane region" description="Helical" evidence="7">
    <location>
        <begin position="6"/>
        <end position="31"/>
    </location>
</feature>
<evidence type="ECO:0000256" key="7">
    <source>
        <dbReference type="SAM" id="Phobius"/>
    </source>
</evidence>
<dbReference type="Pfam" id="PF02518">
    <property type="entry name" value="HATPase_c"/>
    <property type="match status" value="1"/>
</dbReference>
<feature type="coiled-coil region" evidence="6">
    <location>
        <begin position="28"/>
        <end position="66"/>
    </location>
</feature>
<evidence type="ECO:0000256" key="6">
    <source>
        <dbReference type="SAM" id="Coils"/>
    </source>
</evidence>
<dbReference type="AlphaFoldDB" id="A0A1D8PA03"/>
<evidence type="ECO:0000256" key="2">
    <source>
        <dbReference type="ARBA" id="ARBA00012438"/>
    </source>
</evidence>
<dbReference type="Proteomes" id="UP000176050">
    <property type="component" value="Chromosome"/>
</dbReference>
<reference evidence="9 10" key="1">
    <citation type="submission" date="2016-10" db="EMBL/GenBank/DDBJ databases">
        <title>Lutibacter sp. LPB0138, isolated from marine gastropod.</title>
        <authorList>
            <person name="Kim E."/>
            <person name="Yi H."/>
        </authorList>
    </citation>
    <scope>NUCLEOTIDE SEQUENCE [LARGE SCALE GENOMIC DNA]</scope>
    <source>
        <strain evidence="9 10">LPB0138</strain>
    </source>
</reference>
<protein>
    <recommendedName>
        <fullName evidence="2">histidine kinase</fullName>
        <ecNumber evidence="2">2.7.13.3</ecNumber>
    </recommendedName>
</protein>
<accession>A0A1D8PA03</accession>